<dbReference type="InterPro" id="IPR001870">
    <property type="entry name" value="B30.2/SPRY"/>
</dbReference>
<evidence type="ECO:0000256" key="12">
    <source>
        <dbReference type="PROSITE-ProRule" id="PRU00235"/>
    </source>
</evidence>
<dbReference type="InterPro" id="IPR000569">
    <property type="entry name" value="HECT_dom"/>
</dbReference>
<protein>
    <recommendedName>
        <fullName evidence="4">HECT-type E3 ubiquitin transferase</fullName>
        <ecNumber evidence="4">2.3.2.26</ecNumber>
    </recommendedName>
</protein>
<reference evidence="16" key="2">
    <citation type="journal article" date="2023" name="BMC Genomics">
        <title>Pest status, molecular evolution, and epigenetic factors derived from the genome assembly of Frankliniella fusca, a thysanopteran phytovirus vector.</title>
        <authorList>
            <person name="Catto M.A."/>
            <person name="Labadie P.E."/>
            <person name="Jacobson A.L."/>
            <person name="Kennedy G.G."/>
            <person name="Srinivasan R."/>
            <person name="Hunt B.G."/>
        </authorList>
    </citation>
    <scope>NUCLEOTIDE SEQUENCE</scope>
    <source>
        <strain evidence="16">PL_HMW_Pooled</strain>
    </source>
</reference>
<evidence type="ECO:0000256" key="9">
    <source>
        <dbReference type="ARBA" id="ARBA00022786"/>
    </source>
</evidence>
<dbReference type="GO" id="GO:0061630">
    <property type="term" value="F:ubiquitin protein ligase activity"/>
    <property type="evidence" value="ECO:0007669"/>
    <property type="project" value="UniProtKB-EC"/>
</dbReference>
<feature type="region of interest" description="Disordered" evidence="13">
    <location>
        <begin position="2572"/>
        <end position="2593"/>
    </location>
</feature>
<feature type="region of interest" description="Disordered" evidence="13">
    <location>
        <begin position="2764"/>
        <end position="2783"/>
    </location>
</feature>
<feature type="domain" description="HECT" evidence="15">
    <location>
        <begin position="4310"/>
        <end position="4657"/>
    </location>
</feature>
<dbReference type="InterPro" id="IPR001680">
    <property type="entry name" value="WD40_rpt"/>
</dbReference>
<evidence type="ECO:0000256" key="4">
    <source>
        <dbReference type="ARBA" id="ARBA00012485"/>
    </source>
</evidence>
<feature type="repeat" description="RCC1" evidence="12">
    <location>
        <begin position="4016"/>
        <end position="4067"/>
    </location>
</feature>
<feature type="repeat" description="RCC1" evidence="12">
    <location>
        <begin position="592"/>
        <end position="643"/>
    </location>
</feature>
<dbReference type="CDD" id="cd12881">
    <property type="entry name" value="SPRY_HERC1"/>
    <property type="match status" value="1"/>
</dbReference>
<evidence type="ECO:0000256" key="8">
    <source>
        <dbReference type="ARBA" id="ARBA00022737"/>
    </source>
</evidence>
<dbReference type="PANTHER" id="PTHR22872">
    <property type="entry name" value="BTK-BINDING PROTEIN-RELATED"/>
    <property type="match status" value="1"/>
</dbReference>
<feature type="repeat" description="RCC1" evidence="12">
    <location>
        <begin position="3911"/>
        <end position="3962"/>
    </location>
</feature>
<dbReference type="Gene3D" id="2.130.10.30">
    <property type="entry name" value="Regulator of chromosome condensation 1/beta-lactamase-inhibitor protein II"/>
    <property type="match status" value="3"/>
</dbReference>
<feature type="repeat" description="RCC1" evidence="12">
    <location>
        <begin position="488"/>
        <end position="540"/>
    </location>
</feature>
<sequence length="4670" mass="509914">MDSSSFELGRNLKVKWQDHLNTVWSSDSCREEIITTRDGVQTLFDRLSSNKEVANIAASFISDFQNTVPLLPDFESQSPQSSEINQQIADLLSSQLDLARTVCSETPFATILLQRLLILERIYYAFRHKYHNKDKVRSLSVIPEEDRCRDCTIVQLERASSAPNALLEMGVRTGLTLLFALIQQSWQFTIPSEGPNLSHQVLQTASDVVRSLPLLSLANESQITVLGSTCLSEVTSFLRKTVLPQSGADPIGRRLACELMLQLACQRGSSRHLLEWVDLVLTAAADELKNENLVENDYISISESMVNEAIANMRSAAVSGDGRACRHVPLCIVDDGSRIRLHKAAMLIMQELVYLSSHLTDSWVSTGEKSIDSGTSASSVSDKTCEVFVWGSNSSHQLAEGNQEKILHPKLAKMFTNVQQVEAGQYCTFVIHTNGTVSACGKGSYGRLGLGDSNNQPVPRRVSMPAAVVRLSSSKGSDGHSLCLTDEGQVYSWGDGDYGKLGHGNCTTQKQPKLITGVLLGKRVTHIHAGYRHSAAVTEDGELYTWGEGDYGRLGHGDNNGRNVPTLVRDISGVGQVACGSAHTLALSQDGRTVWSFGSGENGKLGHGDNARVCRPKVIEALQGVCITKIAAGAQFSVALTSSGQVLTWGSGSCVGCGTPDMMTLVPHKVDDLTGNHVLDIAAGDSHCLALTDDCQVYAWGNNSLGQCGQGHSTTPLSRPRRVIGLEGVPVRQMSAGTSHSVVWTALPTDRPVLPWHRPFCADLQESTFSTLKNFLENFGKDFFGDQPPAPFPTSQDHHDFVYLCLKLLCSHFSLALSGGVTSSFLGHQAAPLRHLLFSLVDFATPPRVEAIVNDTLQVGAYMLLPPLWARLGLLQTLLPQASSLTKGQKMLLDIIVKSLVEHTHIAWLLGYGITVTETAEDRSESSVDHNILSDVLKSSPQPAHDLTHAQVLMKTLLHNLSLNSIAAIESLENHLKSNSTDPWEPPACVPSLHGLLSALHTHLLAFTTYHANCSQPNSFPSLELLINHACALLPTAYGIFALSAKLVQNYPESLTYLYGILMDSLAGSLLFTFLHALLLLPVSAVHSLLPHLLALLSPMDKLNRLLPPLPDDDNEADTPTPNDLAEQSWLWLVDLERCCGLLVGRIFGGMLLGPAPCVAEKNVGYWLENTIFSHGLEKDYNHGDVALGCLISFSVQSTKHQKMNMKGTLSVIQQAVANADLDSVLKFAVENNLCVSQAHSRVDAVSKFYLAALIKHCGLPNNMTMSYQHATEIYTAVINLRKHLLDAQTIKESDLKHLINDNRTLTERNRKDFRKERRRVESGETSHESDSSDHGCDSAQRRYDRDRVEGRDEDTHTEESDLDDSQSEGEAEEASVRFERICAGVIERCAFLIGGVNGPPKNWLEGESSDEENDLCPSDKEHKFQRENYHSKRLQRLIASLTNYVCGKPDTSNPESQSFILKPDKGWMTHPRLIQDAVKAQESRAEIRLDALRQFLILLSVEEKSKAVNPSPLIHKVQEQVLCGLFGLMGRVGCKTDSVLLYHYLNGVEATSKDIQDNLCAAMHCLISLLVDLIVDLIATHYSNEKVSSSVEQYYQTLLIFSLSMRYEPKDLTHAVRSGLLQVLAEVCSTSVVASNLLTWDRPNITLAHASTQLLHVLAMSCTMYASKLDHDIVAKVVDLIYLQLEQSVQSSLPNRVTNSTSSEIAVCERTLGDRLLFVRRVACSRKMRMLLASHKWTNLLLLILSHNEIKADGSLKMSLVQPRIHSLRPKLLALQLLGTILPSLQLAVGDGNSRQTSEHKEQVVQELFRQLAANMWNVPQAVAERNAAIKHKELLKQLKKLSDPDGLDDDGFQVDGNIPLLDAGFDPDKTLYCSVESHTILVHGAGGRGYGLGNTSITSGCYQWKFQIQRENKGNEGTCVGVARMPIKDNNHRTTCDMWLYRAYSGNLYHNGELPLTLPGYTQGDCITVILDMDARTISFGKNGEDPVSAFEDVEATELFPCVLFYSTNPGEKVAITDMQVCRSPRDLYPGDPQCAPQSVVMAEAYVQLLRKLHATDSWCDQVNECLLNRLNQTRDLFPESSEVSSQPPDNSTADIDVKGTIDKENELSIEKKNHDNKIQQLCREVWPALAVIAGVDRGVRVGGRCIYRPFGRNCIVLGTLKPGFTSVKVQWEDGCVGDAQISGLQPLEPVPFSMSKLPLVCGEVLIQISRLAGLTGELVFPECETSSEELKIEDIEDIKLVKQKPDISLSDTPGQTTTPPLKPTARSVETLTNQMVFNIIGEVTRRNSAELLEGVSSSQLTSQDTSVSAPAEVKVGEQKFLNCEAISLQVAFLQLAALKSLSAFLNHSQYLEMLLVPSVTSSSEEKVSMGEDYCKKEEVITELKLKESLRHILNGLVNKSVEVCHFRQLASVRDLERIQAIFHQAHMRSCANETFAITDVETKIRSVVSSRDSTNITHLSNEPIPDDLLLRSQRATHNSIQEAQPSTPASGSLAAPSPSSPLSPPSSFFPSFVPTLTALNSVFSRQVHNQLAFRLASFRPSNAETNSQSSRPTTAAAASIVAAAASGNNIATSNGETPPTNATACNDGPPPPPIVAPLLEMGFRSGGDMAALTLNQLATWMIEHPCTDGPTSEGDEGANSCEGEASGPWVSAVAQAPSASSAELPSTVSPSCIYTHMNVPSGRPLAKRYQLPGLLNRTESSGTGESEVPLGLRRSGAICRRFPSDIRSYLTDRAVQDRERREQERERERQHVRNEAQPLLAAAQAQGNSDVSSTSSPQVPPKSICGLCGQPSTHLAGHMLSSHPGCGRIWGSAYCGNITGSTYLMCNECKFMWQHQVSRDSNPFLSNSIAVSSVAQVLAPDLVGAPANPQQSQEIDAFWADDDSGNTPPTQDFDQLLQLLGLGEERPTPEPVSWRESDPLGSSAVPSVVPAGNAKTGTGKTEVKHKPLADQAADLTSVFDRITALRRSASAAQIFIARHIVINTLSFLAVSKTNCDLCASLSAMGLSDVRKAVALMGLTAAGRVELQESNDVSAASSNDSSVPDVEPADNWTSSLVGGLSTLNLLPLSASSGHDPIFEGNYSALPHLRSAIAALAQSDKAASNLVLHMCTKDLLRIATGTAKLSSGSAVTLYLVALLASNGGTALNSECKGTEEKSLFSPESPNSGNHLMLPNALAACILSTRLPPPTRQWASQQLVLCIVAKSANHHPLDSALNFADLSGVMPPCPIVPLQGHDNRVSKVVWHETRSQLASSAWDGTIRIWSAPPLCSLERTLVFRKTQSVFGSELQGEEIGQLCWSPTGRVLAACMGNTLNLWMLPPTSADNSGAAWTDNFLVLSNAAWITALAWPEEFSQNLGPTDSKCEHLLIGRVDGSVALLELDSEKQECIELPNCSLPFAYVTHITWQNEDKDFAIAFSDGTVKFGGYMPNHPTSSVMAHQSALSAMKWSPDSRLLTTCGTDGACRVWHQVDKMWCCLHSLPQANQPVSIAWSPVIGKGPNPLLLCVGMSYGIINVWVLNPRIGEEIFEGHDTPEKSSPRKEKPLKLIFSLQGHLYSPITALAIHKDGLLLASGCGKGPTGVVNIWSLQDGSLLQTYTGAGGVQGLCWMGKSGLAACLLRSKDVIVLQYSTEQCLADHALATGRSSLLKRGLGGLHTAPCLRALLRYLPHILSQQYLYERPFVACGEQLLHSDHLKCLIALALVLQLDKVLCYKPAAPNIGEHETLVSDWQWLHVFSMACSTAESLVTRGPLPLAFVAANKDMLDDEEGSRALANSSWSIKADCQMMTWFIQQPTDWQVGGHCEAYMWGSGRQGQLGDASADIGRNTTSPILTESFSAAQQIICGQNCTFVIQANGTVLACGEGTYGRLGQGNSDDLHTLSVISSLQGYVITGLATSCGSDGHSLAIAESGEVFSWGDGDYGKLGHGNSDRQRRPRQIEALQGEEVVQAACGYTHSAVVTIDGKLFTFGNGDFGRLGHGSIANKKLPERVAALQGVIVGQVACGLNHTVCVSLDGMEVWAFGDDDSGKLGLGSKCTRMTPVRVERMCGIGVKRVCCGSHFTVFLTYDGRVFTCGVEYHIGQPESRARGHTKPQEVPAFRDVFVEEIAAGSDHALALTSTGDVWAWGSNNDGQLGIGHTLAPPGWEPQLIRSLCGKGIKQISTGRTHSAAWTSPPLSRRTPGLASPLTLGTPSVIPSHFGHLEGFPIAAIRARLRVLHRFSDTLYACWRMLPLCSKVRWWQGSPLRFLCSPELRPLLAPRVYTLPLVRCIGRTMVQGRNYGPQVTVRRLAVRTKRPTPIFTQLAEQVVKMRPTELRLPSRAWKVKLVGEGADDAGGVFDDTVTEMCVELTSGRVPLLVRTPNSVNDVGFNRDRFLLNPQLTSIQYRAAFKFLGILLGVAVRTKKPLAIPLAPLVWKLLVHEPVTMDDLEETDLMYAQCLRGIRDIHLNDVNQQNFHEVIPLECFEGTSCTGRMMPIVPGGRSVPLTFQNRVHYVEQAVYFRLHEMDLQIEAVREGMAWIIPVPLLSLVTSQYLEQLVCGMPYIPVPLLKKVVRYRELDESHTLVQWLWNILESFTDDERVLFMRFVSGRSRLPANLADLSQQFQVMRVDRAPDGLPTAQTCFFQLRLPPYSSEEIMAERLRYAINNCHSIDMDNYMLARNADVGHLSGDEY</sequence>
<keyword evidence="9 10" id="KW-0833">Ubl conjugation pathway</keyword>
<dbReference type="InterPro" id="IPR035768">
    <property type="entry name" value="SPRY_HERC1"/>
</dbReference>
<gene>
    <name evidence="16" type="ORF">KUF71_018535</name>
</gene>
<feature type="domain" description="B30.2/SPRY" evidence="14">
    <location>
        <begin position="1833"/>
        <end position="2023"/>
    </location>
</feature>
<feature type="compositionally biased region" description="Polar residues" evidence="13">
    <location>
        <begin position="2084"/>
        <end position="2096"/>
    </location>
</feature>
<evidence type="ECO:0000256" key="3">
    <source>
        <dbReference type="ARBA" id="ARBA00004906"/>
    </source>
</evidence>
<dbReference type="InterPro" id="IPR043136">
    <property type="entry name" value="B30.2/SPRY_sf"/>
</dbReference>
<dbReference type="InterPro" id="IPR003877">
    <property type="entry name" value="SPRY_dom"/>
</dbReference>
<dbReference type="Pfam" id="PF00622">
    <property type="entry name" value="SPRY"/>
    <property type="match status" value="1"/>
</dbReference>
<dbReference type="SUPFAM" id="SSF50985">
    <property type="entry name" value="RCC1/BLIP-II"/>
    <property type="match status" value="3"/>
</dbReference>
<dbReference type="GO" id="GO:0005737">
    <property type="term" value="C:cytoplasm"/>
    <property type="evidence" value="ECO:0007669"/>
    <property type="project" value="UniProtKB-SubCell"/>
</dbReference>
<dbReference type="PROSITE" id="PS50237">
    <property type="entry name" value="HECT"/>
    <property type="match status" value="1"/>
</dbReference>
<feature type="repeat" description="RCC1" evidence="12">
    <location>
        <begin position="4120"/>
        <end position="4173"/>
    </location>
</feature>
<dbReference type="PANTHER" id="PTHR22872:SF6">
    <property type="entry name" value="E3 UBIQUITIN-PROTEIN LIGASE HERC1-RELATED"/>
    <property type="match status" value="1"/>
</dbReference>
<keyword evidence="7" id="KW-0808">Transferase</keyword>
<dbReference type="EMBL" id="JAHWGI010000026">
    <property type="protein sequence ID" value="KAK3907899.1"/>
    <property type="molecule type" value="Genomic_DNA"/>
</dbReference>
<dbReference type="InterPro" id="IPR035983">
    <property type="entry name" value="Hect_E3_ubiquitin_ligase"/>
</dbReference>
<dbReference type="InterPro" id="IPR000408">
    <property type="entry name" value="Reg_chr_condens"/>
</dbReference>
<evidence type="ECO:0000256" key="7">
    <source>
        <dbReference type="ARBA" id="ARBA00022679"/>
    </source>
</evidence>
<dbReference type="Gene3D" id="3.30.2160.10">
    <property type="entry name" value="Hect, E3 ligase catalytic domain"/>
    <property type="match status" value="1"/>
</dbReference>
<feature type="region of interest" description="Disordered" evidence="13">
    <location>
        <begin position="2736"/>
        <end position="2758"/>
    </location>
</feature>
<dbReference type="SMART" id="SM00449">
    <property type="entry name" value="SPRY"/>
    <property type="match status" value="1"/>
</dbReference>
<evidence type="ECO:0000259" key="14">
    <source>
        <dbReference type="PROSITE" id="PS50188"/>
    </source>
</evidence>
<keyword evidence="5" id="KW-0963">Cytoplasm</keyword>
<dbReference type="CDD" id="cd00078">
    <property type="entry name" value="HECTc"/>
    <property type="match status" value="1"/>
</dbReference>
<dbReference type="SUPFAM" id="SSF56204">
    <property type="entry name" value="Hect, E3 ligase catalytic domain"/>
    <property type="match status" value="1"/>
</dbReference>
<dbReference type="Pfam" id="PF25390">
    <property type="entry name" value="WD40_RLD"/>
    <property type="match status" value="1"/>
</dbReference>
<keyword evidence="6" id="KW-0597">Phosphoprotein</keyword>
<accession>A0AAE1GRH5</accession>
<dbReference type="SMART" id="SM00320">
    <property type="entry name" value="WD40"/>
    <property type="match status" value="6"/>
</dbReference>
<feature type="compositionally biased region" description="Basic and acidic residues" evidence="13">
    <location>
        <begin position="1311"/>
        <end position="1360"/>
    </location>
</feature>
<comment type="catalytic activity">
    <reaction evidence="1">
        <text>S-ubiquitinyl-[E2 ubiquitin-conjugating enzyme]-L-cysteine + [acceptor protein]-L-lysine = [E2 ubiquitin-conjugating enzyme]-L-cysteine + N(6)-ubiquitinyl-[acceptor protein]-L-lysine.</text>
        <dbReference type="EC" id="2.3.2.26"/>
    </reaction>
</comment>
<dbReference type="PROSITE" id="PS00626">
    <property type="entry name" value="RCC1_2"/>
    <property type="match status" value="2"/>
</dbReference>
<dbReference type="Pfam" id="PF13540">
    <property type="entry name" value="RCC1_2"/>
    <property type="match status" value="1"/>
</dbReference>
<feature type="repeat" description="RCC1" evidence="12">
    <location>
        <begin position="541"/>
        <end position="590"/>
    </location>
</feature>
<feature type="active site" description="Glycyl thioester intermediate" evidence="10">
    <location>
        <position position="4620"/>
    </location>
</feature>
<organism evidence="16 17">
    <name type="scientific">Frankliniella fusca</name>
    <dbReference type="NCBI Taxonomy" id="407009"/>
    <lineage>
        <taxon>Eukaryota</taxon>
        <taxon>Metazoa</taxon>
        <taxon>Ecdysozoa</taxon>
        <taxon>Arthropoda</taxon>
        <taxon>Hexapoda</taxon>
        <taxon>Insecta</taxon>
        <taxon>Pterygota</taxon>
        <taxon>Neoptera</taxon>
        <taxon>Paraneoptera</taxon>
        <taxon>Thysanoptera</taxon>
        <taxon>Terebrantia</taxon>
        <taxon>Thripoidea</taxon>
        <taxon>Thripidae</taxon>
        <taxon>Frankliniella</taxon>
    </lineage>
</organism>
<feature type="repeat" description="RCC1" evidence="12">
    <location>
        <begin position="3963"/>
        <end position="4014"/>
    </location>
</feature>
<feature type="region of interest" description="Disordered" evidence="13">
    <location>
        <begin position="2479"/>
        <end position="2509"/>
    </location>
</feature>
<feature type="compositionally biased region" description="Acidic residues" evidence="13">
    <location>
        <begin position="1361"/>
        <end position="1374"/>
    </location>
</feature>
<dbReference type="Pfam" id="PF00632">
    <property type="entry name" value="HECT"/>
    <property type="match status" value="1"/>
</dbReference>
<feature type="compositionally biased region" description="Basic and acidic residues" evidence="13">
    <location>
        <begin position="2909"/>
        <end position="2921"/>
    </location>
</feature>
<feature type="compositionally biased region" description="Low complexity" evidence="13">
    <location>
        <begin position="2488"/>
        <end position="2500"/>
    </location>
</feature>
<dbReference type="GO" id="GO:0009966">
    <property type="term" value="P:regulation of signal transduction"/>
    <property type="evidence" value="ECO:0007669"/>
    <property type="project" value="UniProtKB-ARBA"/>
</dbReference>
<feature type="region of interest" description="Disordered" evidence="13">
    <location>
        <begin position="2080"/>
        <end position="2099"/>
    </location>
</feature>
<dbReference type="Gene3D" id="3.30.2410.10">
    <property type="entry name" value="Hect, E3 ligase catalytic domain"/>
    <property type="match status" value="1"/>
</dbReference>
<feature type="repeat" description="RCC1" evidence="12">
    <location>
        <begin position="4068"/>
        <end position="4119"/>
    </location>
</feature>
<keyword evidence="8" id="KW-0677">Repeat</keyword>
<dbReference type="InterPro" id="IPR058923">
    <property type="entry name" value="RCC1-like_dom"/>
</dbReference>
<dbReference type="InterPro" id="IPR015943">
    <property type="entry name" value="WD40/YVTN_repeat-like_dom_sf"/>
</dbReference>
<reference evidence="16" key="1">
    <citation type="submission" date="2021-07" db="EMBL/GenBank/DDBJ databases">
        <authorList>
            <person name="Catto M.A."/>
            <person name="Jacobson A."/>
            <person name="Kennedy G."/>
            <person name="Labadie P."/>
            <person name="Hunt B.G."/>
            <person name="Srinivasan R."/>
        </authorList>
    </citation>
    <scope>NUCLEOTIDE SEQUENCE</scope>
    <source>
        <strain evidence="16">PL_HMW_Pooled</strain>
        <tissue evidence="16">Head</tissue>
    </source>
</reference>
<evidence type="ECO:0000259" key="15">
    <source>
        <dbReference type="PROSITE" id="PS50237"/>
    </source>
</evidence>
<evidence type="ECO:0000256" key="10">
    <source>
        <dbReference type="PROSITE-ProRule" id="PRU00104"/>
    </source>
</evidence>
<feature type="region of interest" description="Disordered" evidence="13">
    <location>
        <begin position="2909"/>
        <end position="2946"/>
    </location>
</feature>
<keyword evidence="17" id="KW-1185">Reference proteome</keyword>
<dbReference type="Gene3D" id="2.130.10.10">
    <property type="entry name" value="YVTN repeat-like/Quinoprotein amine dehydrogenase"/>
    <property type="match status" value="1"/>
</dbReference>
<dbReference type="FunFam" id="3.30.2410.10:FF:000006">
    <property type="entry name" value="probable E3 ubiquitin-protein ligase HERC1 isoform X2"/>
    <property type="match status" value="1"/>
</dbReference>
<keyword evidence="11" id="KW-0853">WD repeat</keyword>
<feature type="repeat" description="RCC1" evidence="12">
    <location>
        <begin position="644"/>
        <end position="694"/>
    </location>
</feature>
<dbReference type="PROSITE" id="PS50082">
    <property type="entry name" value="WD_REPEATS_2"/>
    <property type="match status" value="2"/>
</dbReference>
<dbReference type="InterPro" id="IPR013320">
    <property type="entry name" value="ConA-like_dom_sf"/>
</dbReference>
<feature type="repeat" description="RCC1" evidence="12">
    <location>
        <begin position="3803"/>
        <end position="3855"/>
    </location>
</feature>
<comment type="pathway">
    <text evidence="3">Protein modification; protein ubiquitination.</text>
</comment>
<dbReference type="Gene3D" id="2.60.120.920">
    <property type="match status" value="1"/>
</dbReference>
<comment type="subcellular location">
    <subcellularLocation>
        <location evidence="2">Cytoplasm</location>
    </subcellularLocation>
</comment>
<feature type="region of interest" description="Disordered" evidence="13">
    <location>
        <begin position="1311"/>
        <end position="1374"/>
    </location>
</feature>
<feature type="repeat" description="WD" evidence="11">
    <location>
        <begin position="3234"/>
        <end position="3266"/>
    </location>
</feature>
<name>A0AAE1GRH5_9NEOP</name>
<feature type="repeat" description="RCC1" evidence="12">
    <location>
        <begin position="435"/>
        <end position="487"/>
    </location>
</feature>
<evidence type="ECO:0000256" key="11">
    <source>
        <dbReference type="PROSITE-ProRule" id="PRU00221"/>
    </source>
</evidence>
<dbReference type="PROSITE" id="PS50012">
    <property type="entry name" value="RCC1_3"/>
    <property type="match status" value="13"/>
</dbReference>
<dbReference type="InterPro" id="IPR036322">
    <property type="entry name" value="WD40_repeat_dom_sf"/>
</dbReference>
<dbReference type="Proteomes" id="UP001219518">
    <property type="component" value="Unassembled WGS sequence"/>
</dbReference>
<evidence type="ECO:0000256" key="6">
    <source>
        <dbReference type="ARBA" id="ARBA00022553"/>
    </source>
</evidence>
<comment type="caution">
    <text evidence="16">The sequence shown here is derived from an EMBL/GenBank/DDBJ whole genome shotgun (WGS) entry which is preliminary data.</text>
</comment>
<feature type="compositionally biased region" description="Polar residues" evidence="13">
    <location>
        <begin position="2770"/>
        <end position="2780"/>
    </location>
</feature>
<feature type="compositionally biased region" description="Basic and acidic residues" evidence="13">
    <location>
        <begin position="2737"/>
        <end position="2757"/>
    </location>
</feature>
<dbReference type="PRINTS" id="PR00633">
    <property type="entry name" value="RCCNDNSATION"/>
</dbReference>
<evidence type="ECO:0000256" key="13">
    <source>
        <dbReference type="SAM" id="MobiDB-lite"/>
    </source>
</evidence>
<dbReference type="InterPro" id="IPR009091">
    <property type="entry name" value="RCC1/BLIP-II"/>
</dbReference>
<dbReference type="Pfam" id="PF00415">
    <property type="entry name" value="RCC1"/>
    <property type="match status" value="7"/>
</dbReference>
<dbReference type="Gene3D" id="3.90.1750.10">
    <property type="entry name" value="Hect, E3 ligase catalytic domains"/>
    <property type="match status" value="1"/>
</dbReference>
<dbReference type="EC" id="2.3.2.26" evidence="4"/>
<evidence type="ECO:0000256" key="1">
    <source>
        <dbReference type="ARBA" id="ARBA00000885"/>
    </source>
</evidence>
<dbReference type="InterPro" id="IPR051625">
    <property type="entry name" value="Signaling_Regulatory_Domain"/>
</dbReference>
<evidence type="ECO:0000313" key="17">
    <source>
        <dbReference type="Proteomes" id="UP001219518"/>
    </source>
</evidence>
<dbReference type="SUPFAM" id="SSF50978">
    <property type="entry name" value="WD40 repeat-like"/>
    <property type="match status" value="1"/>
</dbReference>
<evidence type="ECO:0000313" key="16">
    <source>
        <dbReference type="EMBL" id="KAK3907899.1"/>
    </source>
</evidence>
<dbReference type="Pfam" id="PF00400">
    <property type="entry name" value="WD40"/>
    <property type="match status" value="3"/>
</dbReference>
<feature type="repeat" description="RCC1" evidence="12">
    <location>
        <begin position="385"/>
        <end position="434"/>
    </location>
</feature>
<evidence type="ECO:0000256" key="5">
    <source>
        <dbReference type="ARBA" id="ARBA00022490"/>
    </source>
</evidence>
<proteinExistence type="predicted"/>
<dbReference type="PROSITE" id="PS50294">
    <property type="entry name" value="WD_REPEATS_REGION"/>
    <property type="match status" value="2"/>
</dbReference>
<dbReference type="PROSITE" id="PS50188">
    <property type="entry name" value="B302_SPRY"/>
    <property type="match status" value="1"/>
</dbReference>
<dbReference type="SMART" id="SM00119">
    <property type="entry name" value="HECTc"/>
    <property type="match status" value="1"/>
</dbReference>
<dbReference type="SUPFAM" id="SSF49899">
    <property type="entry name" value="Concanavalin A-like lectins/glucanases"/>
    <property type="match status" value="1"/>
</dbReference>
<dbReference type="FunFam" id="2.60.120.920:FF:000015">
    <property type="entry name" value="LOW QUALITY PROTEIN: probable E3 ubiquitin-protein ligase HERC1"/>
    <property type="match status" value="1"/>
</dbReference>
<evidence type="ECO:0000256" key="2">
    <source>
        <dbReference type="ARBA" id="ARBA00004496"/>
    </source>
</evidence>
<feature type="repeat" description="WD" evidence="11">
    <location>
        <begin position="3437"/>
        <end position="3468"/>
    </location>
</feature>
<feature type="repeat" description="RCC1" evidence="12">
    <location>
        <begin position="695"/>
        <end position="747"/>
    </location>
</feature>